<evidence type="ECO:0000313" key="3">
    <source>
        <dbReference type="Proteomes" id="UP000254634"/>
    </source>
</evidence>
<accession>A0A380KUS0</accession>
<evidence type="ECO:0000313" key="2">
    <source>
        <dbReference type="EMBL" id="SUN75663.1"/>
    </source>
</evidence>
<dbReference type="STRING" id="1123307.GCA_000380065_01197"/>
<feature type="transmembrane region" description="Helical" evidence="1">
    <location>
        <begin position="35"/>
        <end position="51"/>
    </location>
</feature>
<sequence length="492" mass="56291">MKLSFEKIRNIVISILLIIFCQLTINLPFKLKLEQNFWFIVIGVVLYFIITDFHKKEKLAKNAFFLILIFGSVVALNRPVQYGLDEETHLENAIGISDSLFFKYSKEDISDYDAVLIHDGIRNQKNFQGDDYWYSVEHKDSKISGKPIGFDNPAYIPGMIGWNLGRLISNKVYVSYYLGRIFHVLAYALLVFFAIKLGRAYKELIYLLGTLPSTIYIISSYHYDYLYFGMSLLLIALLTNILSGYTKITNKIAIAFQAMVLPFAFAKFPFVLAGSLLSILSEKYYETRKVRWLSTGLFFLNMLFALLFAGFIRVFDTTASVAGERPSIFYFIRHPFPVIRTLLNAPSAILDNFVSRPLQYIAKDSPLLITMTAIFFVVCLFVISIQTKVKLSPAFKLFTVSLFIGIAALLAYAMTGDPRVYTPGSIWIGGVQGRYYFLMITFLPLFLGDFLHRKFEIRPFSEQESNFFTGILQYGITFLVIFTMGVALYTQI</sequence>
<feature type="transmembrane region" description="Helical" evidence="1">
    <location>
        <begin position="258"/>
        <end position="280"/>
    </location>
</feature>
<evidence type="ECO:0000256" key="1">
    <source>
        <dbReference type="SAM" id="Phobius"/>
    </source>
</evidence>
<dbReference type="Pfam" id="PF09913">
    <property type="entry name" value="DUF2142"/>
    <property type="match status" value="1"/>
</dbReference>
<dbReference type="OrthoDB" id="2220917at2"/>
<keyword evidence="1" id="KW-0812">Transmembrane</keyword>
<keyword evidence="3" id="KW-1185">Reference proteome</keyword>
<name>A0A380KUS0_9STRE</name>
<dbReference type="EMBL" id="UHFR01000005">
    <property type="protein sequence ID" value="SUN75663.1"/>
    <property type="molecule type" value="Genomic_DNA"/>
</dbReference>
<feature type="transmembrane region" description="Helical" evidence="1">
    <location>
        <begin position="435"/>
        <end position="451"/>
    </location>
</feature>
<feature type="transmembrane region" description="Helical" evidence="1">
    <location>
        <begin position="227"/>
        <end position="246"/>
    </location>
</feature>
<keyword evidence="1" id="KW-0472">Membrane</keyword>
<feature type="transmembrane region" description="Helical" evidence="1">
    <location>
        <begin position="12"/>
        <end position="29"/>
    </location>
</feature>
<feature type="transmembrane region" description="Helical" evidence="1">
    <location>
        <begin position="397"/>
        <end position="415"/>
    </location>
</feature>
<feature type="transmembrane region" description="Helical" evidence="1">
    <location>
        <begin position="365"/>
        <end position="385"/>
    </location>
</feature>
<feature type="transmembrane region" description="Helical" evidence="1">
    <location>
        <begin position="471"/>
        <end position="490"/>
    </location>
</feature>
<dbReference type="AlphaFoldDB" id="A0A380KUS0"/>
<dbReference type="Proteomes" id="UP000254634">
    <property type="component" value="Unassembled WGS sequence"/>
</dbReference>
<reference evidence="2" key="1">
    <citation type="submission" date="2018-06" db="EMBL/GenBank/DDBJ databases">
        <authorList>
            <consortium name="Pathogen Informatics"/>
            <person name="Doyle S."/>
        </authorList>
    </citation>
    <scope>NUCLEOTIDE SEQUENCE [LARGE SCALE GENOMIC DNA]</scope>
    <source>
        <strain evidence="2">NCTC13765</strain>
    </source>
</reference>
<dbReference type="RefSeq" id="WP_018371901.1">
    <property type="nucleotide sequence ID" value="NZ_UHFR01000005.1"/>
</dbReference>
<feature type="transmembrane region" description="Helical" evidence="1">
    <location>
        <begin position="174"/>
        <end position="195"/>
    </location>
</feature>
<protein>
    <submittedName>
        <fullName evidence="2">Membrane protein</fullName>
    </submittedName>
</protein>
<keyword evidence="1" id="KW-1133">Transmembrane helix</keyword>
<feature type="transmembrane region" description="Helical" evidence="1">
    <location>
        <begin position="292"/>
        <end position="315"/>
    </location>
</feature>
<proteinExistence type="predicted"/>
<feature type="transmembrane region" description="Helical" evidence="1">
    <location>
        <begin position="63"/>
        <end position="80"/>
    </location>
</feature>
<dbReference type="InterPro" id="IPR018674">
    <property type="entry name" value="DUF2142_membrane"/>
</dbReference>
<organism evidence="2 3">
    <name type="scientific">Streptococcus massiliensis</name>
    <dbReference type="NCBI Taxonomy" id="313439"/>
    <lineage>
        <taxon>Bacteria</taxon>
        <taxon>Bacillati</taxon>
        <taxon>Bacillota</taxon>
        <taxon>Bacilli</taxon>
        <taxon>Lactobacillales</taxon>
        <taxon>Streptococcaceae</taxon>
        <taxon>Streptococcus</taxon>
    </lineage>
</organism>
<gene>
    <name evidence="2" type="ORF">NCTC13765_00095</name>
</gene>
<feature type="transmembrane region" description="Helical" evidence="1">
    <location>
        <begin position="204"/>
        <end position="221"/>
    </location>
</feature>